<name>A0A380TUS8_ACTLI</name>
<proteinExistence type="predicted"/>
<protein>
    <submittedName>
        <fullName evidence="2">Flp pilus assembly protein</fullName>
    </submittedName>
</protein>
<dbReference type="RefSeq" id="WP_115590301.1">
    <property type="nucleotide sequence ID" value="NZ_UFRN01000002.1"/>
</dbReference>
<keyword evidence="3" id="KW-1185">Reference proteome</keyword>
<feature type="signal peptide" evidence="1">
    <location>
        <begin position="1"/>
        <end position="26"/>
    </location>
</feature>
<evidence type="ECO:0000313" key="2">
    <source>
        <dbReference type="EMBL" id="SUT92448.1"/>
    </source>
</evidence>
<accession>A0A380TUS8</accession>
<dbReference type="EMBL" id="UFRN01000002">
    <property type="protein sequence ID" value="SUT92448.1"/>
    <property type="molecule type" value="Genomic_DNA"/>
</dbReference>
<sequence>MSSKLLKTIFVSTVLLSLSACSNLTANLSPAQKAEQEKLYEDTKNYSALISLYRNQLKLNQDPLVQYKLAKSYYLSGDSKSSLLYLEPLRFKQLPFNEDIELLYIRNQIQAGAYNEAYLAATDLIFQSPRSSEAYNLRAISLAQLGKLAAAEKDLNKSRELFIHDTIAINNLAMLSILNNDYRNATNLLLPQYLNGSKDSRLIHNLVFALVKAGDTEYALDIIRKEHLNSSPEDLVNALQKTEKSPKVGR</sequence>
<evidence type="ECO:0000313" key="3">
    <source>
        <dbReference type="Proteomes" id="UP000254253"/>
    </source>
</evidence>
<organism evidence="2 3">
    <name type="scientific">Actinobacillus lignieresii</name>
    <dbReference type="NCBI Taxonomy" id="720"/>
    <lineage>
        <taxon>Bacteria</taxon>
        <taxon>Pseudomonadati</taxon>
        <taxon>Pseudomonadota</taxon>
        <taxon>Gammaproteobacteria</taxon>
        <taxon>Pasteurellales</taxon>
        <taxon>Pasteurellaceae</taxon>
        <taxon>Actinobacillus</taxon>
    </lineage>
</organism>
<keyword evidence="1" id="KW-0732">Signal</keyword>
<reference evidence="2 3" key="1">
    <citation type="submission" date="2018-06" db="EMBL/GenBank/DDBJ databases">
        <authorList>
            <consortium name="Pathogen Informatics"/>
            <person name="Doyle S."/>
        </authorList>
    </citation>
    <scope>NUCLEOTIDE SEQUENCE [LARGE SCALE GENOMIC DNA]</scope>
    <source>
        <strain evidence="2 3">NCTC4191</strain>
    </source>
</reference>
<evidence type="ECO:0000256" key="1">
    <source>
        <dbReference type="SAM" id="SignalP"/>
    </source>
</evidence>
<dbReference type="AlphaFoldDB" id="A0A380TUS8"/>
<gene>
    <name evidence="2" type="primary">tadD</name>
    <name evidence="2" type="ORF">NCTC4191_00821</name>
</gene>
<dbReference type="InterPro" id="IPR011990">
    <property type="entry name" value="TPR-like_helical_dom_sf"/>
</dbReference>
<dbReference type="Proteomes" id="UP000254253">
    <property type="component" value="Unassembled WGS sequence"/>
</dbReference>
<feature type="chain" id="PRO_5016582423" evidence="1">
    <location>
        <begin position="27"/>
        <end position="250"/>
    </location>
</feature>
<dbReference type="Gene3D" id="1.25.40.10">
    <property type="entry name" value="Tetratricopeptide repeat domain"/>
    <property type="match status" value="1"/>
</dbReference>
<dbReference type="SUPFAM" id="SSF48452">
    <property type="entry name" value="TPR-like"/>
    <property type="match status" value="1"/>
</dbReference>
<dbReference type="PROSITE" id="PS51257">
    <property type="entry name" value="PROKAR_LIPOPROTEIN"/>
    <property type="match status" value="1"/>
</dbReference>